<dbReference type="PANTHER" id="PTHR45737:SF6">
    <property type="entry name" value="VON WILLEBRAND FACTOR A DOMAIN-CONTAINING PROTEIN 5A"/>
    <property type="match status" value="1"/>
</dbReference>
<proteinExistence type="predicted"/>
<sequence>MPRFFHCSRALIPAITLIVAAPVALIAYTSTAAAEASDSAVDDEGPGAGTLMLRGLKSTETLPAVRLGTNMDVTVSGSIARVRVTQVFRNTSDKWMEATYLYPLPEDGAVDSLKMVIGQRVIVGQIEKRAVARALYEKAKASGQKAGLVEQQRPNMFTNSVANIGPGETVLVSIEYQMPVKQSRGSFSLRLPLVVGPRYTPPHTLTSATAVADANAVTSAPVLNPKAGQTLNPVSITVRLAPGFRLANVISPYHRVAITGHGDERTIKLAAGTVPADRDFELDWRSASADPTLGLFREHTDYGDFVMATINPPVDQANAPTPPREMVFVIDNSGSMGGASMDEAKASLIYALKTLQPQDHFNIIRFDDTMTQLFTHSVAATPDQIALATRFAEGLKAAGGTEMLPALKAALADAASSGGPTAVRQVIFLTDGEISNEQEMLATLGEDGGRSHIFFVGIGSAPNDHLMTRMATIGRGAFTHVGSPEEVAAKITPLLDMLRHPAMQNITVKVSGGTLDLTPRDLPDLYFGQPLVLVGKTDHWSGTLTVSGTIAGKAWQRSVVLSDAKTSPSVAKLWARRRIDDIEADRTLGKLDTDKANDQIAEIGLANSLVTSQTSLVAIDRTPVRPAGEGLVREDLPLNLPAGWDFDTLFGGESGKAAMRNVDTLAARAAEQATALALPKTATGFVGAIVNGLVLLLLGIGGLFFLRRHRGAAQ</sequence>
<feature type="signal peptide" evidence="2">
    <location>
        <begin position="1"/>
        <end position="32"/>
    </location>
</feature>
<dbReference type="AlphaFoldDB" id="A0A494TKF4"/>
<keyword evidence="6" id="KW-1185">Reference proteome</keyword>
<feature type="domain" description="VWFA" evidence="3">
    <location>
        <begin position="325"/>
        <end position="498"/>
    </location>
</feature>
<evidence type="ECO:0000259" key="3">
    <source>
        <dbReference type="PROSITE" id="PS50234"/>
    </source>
</evidence>
<evidence type="ECO:0000259" key="4">
    <source>
        <dbReference type="PROSITE" id="PS51468"/>
    </source>
</evidence>
<evidence type="ECO:0000313" key="5">
    <source>
        <dbReference type="EMBL" id="AYJ88014.1"/>
    </source>
</evidence>
<dbReference type="PANTHER" id="PTHR45737">
    <property type="entry name" value="VON WILLEBRAND FACTOR A DOMAIN-CONTAINING PROTEIN 5A"/>
    <property type="match status" value="1"/>
</dbReference>
<keyword evidence="1" id="KW-1133">Transmembrane helix</keyword>
<evidence type="ECO:0000313" key="6">
    <source>
        <dbReference type="Proteomes" id="UP000276254"/>
    </source>
</evidence>
<keyword evidence="1" id="KW-0812">Transmembrane</keyword>
<feature type="domain" description="VIT" evidence="4">
    <location>
        <begin position="50"/>
        <end position="178"/>
    </location>
</feature>
<dbReference type="SMART" id="SM00327">
    <property type="entry name" value="VWA"/>
    <property type="match status" value="1"/>
</dbReference>
<dbReference type="Gene3D" id="3.40.50.410">
    <property type="entry name" value="von Willebrand factor, type A domain"/>
    <property type="match status" value="1"/>
</dbReference>
<gene>
    <name evidence="5" type="ORF">D3Y57_14225</name>
</gene>
<protein>
    <submittedName>
        <fullName evidence="5">Marine proteobacterial sortase target protein</fullName>
    </submittedName>
</protein>
<keyword evidence="2" id="KW-0732">Signal</keyword>
<dbReference type="InterPro" id="IPR022440">
    <property type="entry name" value="CHP03788"/>
</dbReference>
<dbReference type="SUPFAM" id="SSF53300">
    <property type="entry name" value="vWA-like"/>
    <property type="match status" value="1"/>
</dbReference>
<dbReference type="SMART" id="SM00609">
    <property type="entry name" value="VIT"/>
    <property type="match status" value="1"/>
</dbReference>
<dbReference type="Pfam" id="PF13768">
    <property type="entry name" value="VWA_3"/>
    <property type="match status" value="1"/>
</dbReference>
<dbReference type="NCBIfam" id="TIGR03788">
    <property type="entry name" value="marine_srt_targ"/>
    <property type="match status" value="1"/>
</dbReference>
<dbReference type="KEGG" id="spha:D3Y57_14225"/>
<dbReference type="InterPro" id="IPR002035">
    <property type="entry name" value="VWF_A"/>
</dbReference>
<name>A0A494TKF4_SPHPE</name>
<reference evidence="5 6" key="1">
    <citation type="submission" date="2018-09" db="EMBL/GenBank/DDBJ databases">
        <title>Sphingomonas peninsula sp. nov., isolated from fildes peninsula, Antarctic soil.</title>
        <authorList>
            <person name="Yingchao G."/>
        </authorList>
    </citation>
    <scope>NUCLEOTIDE SEQUENCE [LARGE SCALE GENOMIC DNA]</scope>
    <source>
        <strain evidence="5 6">YZ-8</strain>
    </source>
</reference>
<accession>A0A494TKF4</accession>
<dbReference type="Pfam" id="PF08487">
    <property type="entry name" value="VIT"/>
    <property type="match status" value="1"/>
</dbReference>
<dbReference type="EMBL" id="CP032829">
    <property type="protein sequence ID" value="AYJ88014.1"/>
    <property type="molecule type" value="Genomic_DNA"/>
</dbReference>
<dbReference type="OrthoDB" id="9784383at2"/>
<dbReference type="PROSITE" id="PS50234">
    <property type="entry name" value="VWFA"/>
    <property type="match status" value="1"/>
</dbReference>
<dbReference type="InterPro" id="IPR013694">
    <property type="entry name" value="VIT"/>
</dbReference>
<feature type="transmembrane region" description="Helical" evidence="1">
    <location>
        <begin position="685"/>
        <end position="706"/>
    </location>
</feature>
<evidence type="ECO:0000256" key="1">
    <source>
        <dbReference type="SAM" id="Phobius"/>
    </source>
</evidence>
<organism evidence="5 6">
    <name type="scientific">Sphingomonas paeninsulae</name>
    <dbReference type="NCBI Taxonomy" id="2319844"/>
    <lineage>
        <taxon>Bacteria</taxon>
        <taxon>Pseudomonadati</taxon>
        <taxon>Pseudomonadota</taxon>
        <taxon>Alphaproteobacteria</taxon>
        <taxon>Sphingomonadales</taxon>
        <taxon>Sphingomonadaceae</taxon>
        <taxon>Sphingomonas</taxon>
    </lineage>
</organism>
<dbReference type="PROSITE" id="PS51468">
    <property type="entry name" value="VIT"/>
    <property type="match status" value="1"/>
</dbReference>
<feature type="chain" id="PRO_5019823093" evidence="2">
    <location>
        <begin position="33"/>
        <end position="714"/>
    </location>
</feature>
<dbReference type="RefSeq" id="WP_121155971.1">
    <property type="nucleotide sequence ID" value="NZ_CP032829.1"/>
</dbReference>
<evidence type="ECO:0000256" key="2">
    <source>
        <dbReference type="SAM" id="SignalP"/>
    </source>
</evidence>
<dbReference type="InterPro" id="IPR036465">
    <property type="entry name" value="vWFA_dom_sf"/>
</dbReference>
<dbReference type="Proteomes" id="UP000276254">
    <property type="component" value="Chromosome"/>
</dbReference>
<keyword evidence="1" id="KW-0472">Membrane</keyword>